<evidence type="ECO:0000313" key="2">
    <source>
        <dbReference type="EMBL" id="CEN33604.1"/>
    </source>
</evidence>
<dbReference type="InterPro" id="IPR035965">
    <property type="entry name" value="PAS-like_dom_sf"/>
</dbReference>
<dbReference type="RefSeq" id="WP_041991011.1">
    <property type="nucleotide sequence ID" value="NZ_CDOD01000009.1"/>
</dbReference>
<dbReference type="InterPro" id="IPR013655">
    <property type="entry name" value="PAS_fold_3"/>
</dbReference>
<keyword evidence="3" id="KW-1185">Reference proteome</keyword>
<name>A0A0B7H4Z7_9FLAO</name>
<dbReference type="InterPro" id="IPR000014">
    <property type="entry name" value="PAS"/>
</dbReference>
<dbReference type="Pfam" id="PF08447">
    <property type="entry name" value="PAS_3"/>
    <property type="match status" value="1"/>
</dbReference>
<dbReference type="NCBIfam" id="TIGR00229">
    <property type="entry name" value="sensory_box"/>
    <property type="match status" value="1"/>
</dbReference>
<dbReference type="CDD" id="cd00130">
    <property type="entry name" value="PAS"/>
    <property type="match status" value="1"/>
</dbReference>
<feature type="domain" description="PAS" evidence="1">
    <location>
        <begin position="35"/>
        <end position="86"/>
    </location>
</feature>
<evidence type="ECO:0000313" key="3">
    <source>
        <dbReference type="Proteomes" id="UP000038055"/>
    </source>
</evidence>
<dbReference type="Proteomes" id="UP000038055">
    <property type="component" value="Unassembled WGS sequence"/>
</dbReference>
<reference evidence="3" key="1">
    <citation type="submission" date="2015-01" db="EMBL/GenBank/DDBJ databases">
        <authorList>
            <person name="MANFREDI Pablo"/>
        </authorList>
    </citation>
    <scope>NUCLEOTIDE SEQUENCE [LARGE SCALE GENOMIC DNA]</scope>
    <source>
        <strain evidence="3">Ccyn2B</strain>
    </source>
</reference>
<dbReference type="eggNOG" id="COG3829">
    <property type="taxonomic scope" value="Bacteria"/>
</dbReference>
<organism evidence="2 3">
    <name type="scientific">Capnocytophaga cynodegmi</name>
    <dbReference type="NCBI Taxonomy" id="28189"/>
    <lineage>
        <taxon>Bacteria</taxon>
        <taxon>Pseudomonadati</taxon>
        <taxon>Bacteroidota</taxon>
        <taxon>Flavobacteriia</taxon>
        <taxon>Flavobacteriales</taxon>
        <taxon>Flavobacteriaceae</taxon>
        <taxon>Capnocytophaga</taxon>
    </lineage>
</organism>
<evidence type="ECO:0000259" key="1">
    <source>
        <dbReference type="PROSITE" id="PS50112"/>
    </source>
</evidence>
<sequence>MITDYQDIELTVEKPLPIDMEVIWDKSKIIVSETDIYGRIVEVNDAFCDVSGYSIVEMIGQPHSIVRHPDMPKLIFKMLWDNLKNENNFVGIIKNLSKSGEYYWVIADFIAQKDILGNVTNYIARQRSVSKDVIDNHIAPLYETLLKLEKIGGMDLSNRFLKNYMDKEGRDYIGFIVDIVTKNKVSLSFEDVPAASFEPSREISNDIHILSDNEPEDKRKSFFERLFQ</sequence>
<dbReference type="PROSITE" id="PS50112">
    <property type="entry name" value="PAS"/>
    <property type="match status" value="1"/>
</dbReference>
<dbReference type="EMBL" id="CDOD01000009">
    <property type="protein sequence ID" value="CEN33604.1"/>
    <property type="molecule type" value="Genomic_DNA"/>
</dbReference>
<proteinExistence type="predicted"/>
<protein>
    <submittedName>
        <fullName evidence="2">PAS domain S-box protein</fullName>
    </submittedName>
</protein>
<dbReference type="AlphaFoldDB" id="A0A0B7H4Z7"/>
<dbReference type="Gene3D" id="3.30.450.20">
    <property type="entry name" value="PAS domain"/>
    <property type="match status" value="1"/>
</dbReference>
<gene>
    <name evidence="2" type="ORF">CCYN2B_170061</name>
</gene>
<dbReference type="STRING" id="28189.CCYN74_180004"/>
<dbReference type="SUPFAM" id="SSF55785">
    <property type="entry name" value="PYP-like sensor domain (PAS domain)"/>
    <property type="match status" value="1"/>
</dbReference>
<accession>A0A0B7H4Z7</accession>